<dbReference type="EMBL" id="LNQE01001084">
    <property type="protein sequence ID" value="KUG21238.1"/>
    <property type="molecule type" value="Genomic_DNA"/>
</dbReference>
<dbReference type="AlphaFoldDB" id="A0A0W8FJY1"/>
<keyword evidence="1" id="KW-1133">Transmembrane helix</keyword>
<evidence type="ECO:0000313" key="2">
    <source>
        <dbReference type="EMBL" id="KUG21238.1"/>
    </source>
</evidence>
<keyword evidence="1" id="KW-0472">Membrane</keyword>
<comment type="caution">
    <text evidence="2">The sequence shown here is derived from an EMBL/GenBank/DDBJ whole genome shotgun (WGS) entry which is preliminary data.</text>
</comment>
<protein>
    <submittedName>
        <fullName evidence="2">Uncharacterized protein</fullName>
    </submittedName>
</protein>
<evidence type="ECO:0000256" key="1">
    <source>
        <dbReference type="SAM" id="Phobius"/>
    </source>
</evidence>
<organism evidence="2">
    <name type="scientific">hydrocarbon metagenome</name>
    <dbReference type="NCBI Taxonomy" id="938273"/>
    <lineage>
        <taxon>unclassified sequences</taxon>
        <taxon>metagenomes</taxon>
        <taxon>ecological metagenomes</taxon>
    </lineage>
</organism>
<proteinExistence type="predicted"/>
<feature type="transmembrane region" description="Helical" evidence="1">
    <location>
        <begin position="36"/>
        <end position="58"/>
    </location>
</feature>
<keyword evidence="1" id="KW-0812">Transmembrane</keyword>
<name>A0A0W8FJY1_9ZZZZ</name>
<gene>
    <name evidence="2" type="ORF">ASZ90_009009</name>
</gene>
<accession>A0A0W8FJY1</accession>
<reference evidence="2" key="1">
    <citation type="journal article" date="2015" name="Proc. Natl. Acad. Sci. U.S.A.">
        <title>Networks of energetic and metabolic interactions define dynamics in microbial communities.</title>
        <authorList>
            <person name="Embree M."/>
            <person name="Liu J.K."/>
            <person name="Al-Bassam M.M."/>
            <person name="Zengler K."/>
        </authorList>
    </citation>
    <scope>NUCLEOTIDE SEQUENCE</scope>
</reference>
<sequence>MIGFIAVLTFVLCGPFGLLVLALATAIGLVPHLVNIRRVYCMGAIMLPVMLYSFGLACF</sequence>